<accession>A0ABW7WYM2</accession>
<proteinExistence type="predicted"/>
<dbReference type="EMBL" id="JBIRYO010000006">
    <property type="protein sequence ID" value="MFI2473936.1"/>
    <property type="molecule type" value="Genomic_DNA"/>
</dbReference>
<feature type="compositionally biased region" description="Polar residues" evidence="1">
    <location>
        <begin position="329"/>
        <end position="346"/>
    </location>
</feature>
<keyword evidence="3" id="KW-1185">Reference proteome</keyword>
<feature type="region of interest" description="Disordered" evidence="1">
    <location>
        <begin position="155"/>
        <end position="528"/>
    </location>
</feature>
<feature type="compositionally biased region" description="Polar residues" evidence="1">
    <location>
        <begin position="271"/>
        <end position="293"/>
    </location>
</feature>
<feature type="region of interest" description="Disordered" evidence="1">
    <location>
        <begin position="121"/>
        <end position="140"/>
    </location>
</feature>
<dbReference type="Gene3D" id="1.20.1260.20">
    <property type="entry name" value="PPE superfamily"/>
    <property type="match status" value="1"/>
</dbReference>
<feature type="compositionally biased region" description="Gly residues" evidence="1">
    <location>
        <begin position="168"/>
        <end position="179"/>
    </location>
</feature>
<feature type="region of interest" description="Disordered" evidence="1">
    <location>
        <begin position="1"/>
        <end position="20"/>
    </location>
</feature>
<feature type="compositionally biased region" description="Basic and acidic residues" evidence="1">
    <location>
        <begin position="130"/>
        <end position="140"/>
    </location>
</feature>
<feature type="compositionally biased region" description="Gly residues" evidence="1">
    <location>
        <begin position="250"/>
        <end position="270"/>
    </location>
</feature>
<dbReference type="RefSeq" id="WP_397092525.1">
    <property type="nucleotide sequence ID" value="NZ_JBIRYO010000006.1"/>
</dbReference>
<dbReference type="Proteomes" id="UP001611415">
    <property type="component" value="Unassembled WGS sequence"/>
</dbReference>
<evidence type="ECO:0008006" key="4">
    <source>
        <dbReference type="Google" id="ProtNLM"/>
    </source>
</evidence>
<evidence type="ECO:0000313" key="2">
    <source>
        <dbReference type="EMBL" id="MFI2473936.1"/>
    </source>
</evidence>
<organism evidence="2 3">
    <name type="scientific">Nocardia xishanensis</name>
    <dbReference type="NCBI Taxonomy" id="238964"/>
    <lineage>
        <taxon>Bacteria</taxon>
        <taxon>Bacillati</taxon>
        <taxon>Actinomycetota</taxon>
        <taxon>Actinomycetes</taxon>
        <taxon>Mycobacteriales</taxon>
        <taxon>Nocardiaceae</taxon>
        <taxon>Nocardia</taxon>
    </lineage>
</organism>
<evidence type="ECO:0000313" key="3">
    <source>
        <dbReference type="Proteomes" id="UP001611415"/>
    </source>
</evidence>
<feature type="compositionally biased region" description="Low complexity" evidence="1">
    <location>
        <begin position="378"/>
        <end position="410"/>
    </location>
</feature>
<comment type="caution">
    <text evidence="2">The sequence shown here is derived from an EMBL/GenBank/DDBJ whole genome shotgun (WGS) entry which is preliminary data.</text>
</comment>
<dbReference type="InterPro" id="IPR038332">
    <property type="entry name" value="PPE_sf"/>
</dbReference>
<feature type="compositionally biased region" description="Basic and acidic residues" evidence="1">
    <location>
        <begin position="490"/>
        <end position="511"/>
    </location>
</feature>
<reference evidence="2 3" key="1">
    <citation type="submission" date="2024-10" db="EMBL/GenBank/DDBJ databases">
        <title>The Natural Products Discovery Center: Release of the First 8490 Sequenced Strains for Exploring Actinobacteria Biosynthetic Diversity.</title>
        <authorList>
            <person name="Kalkreuter E."/>
            <person name="Kautsar S.A."/>
            <person name="Yang D."/>
            <person name="Bader C.D."/>
            <person name="Teijaro C.N."/>
            <person name="Fluegel L."/>
            <person name="Davis C.M."/>
            <person name="Simpson J.R."/>
            <person name="Lauterbach L."/>
            <person name="Steele A.D."/>
            <person name="Gui C."/>
            <person name="Meng S."/>
            <person name="Li G."/>
            <person name="Viehrig K."/>
            <person name="Ye F."/>
            <person name="Su P."/>
            <person name="Kiefer A.F."/>
            <person name="Nichols A."/>
            <person name="Cepeda A.J."/>
            <person name="Yan W."/>
            <person name="Fan B."/>
            <person name="Jiang Y."/>
            <person name="Adhikari A."/>
            <person name="Zheng C.-J."/>
            <person name="Schuster L."/>
            <person name="Cowan T.M."/>
            <person name="Smanski M.J."/>
            <person name="Chevrette M.G."/>
            <person name="De Carvalho L.P.S."/>
            <person name="Shen B."/>
        </authorList>
    </citation>
    <scope>NUCLEOTIDE SEQUENCE [LARGE SCALE GENOMIC DNA]</scope>
    <source>
        <strain evidence="2 3">NPDC019275</strain>
    </source>
</reference>
<gene>
    <name evidence="2" type="ORF">ACH49W_11210</name>
</gene>
<feature type="compositionally biased region" description="Pro residues" evidence="1">
    <location>
        <begin position="431"/>
        <end position="448"/>
    </location>
</feature>
<name>A0ABW7WYM2_9NOCA</name>
<evidence type="ECO:0000256" key="1">
    <source>
        <dbReference type="SAM" id="MobiDB-lite"/>
    </source>
</evidence>
<feature type="compositionally biased region" description="Low complexity" evidence="1">
    <location>
        <begin position="449"/>
        <end position="466"/>
    </location>
</feature>
<protein>
    <recommendedName>
        <fullName evidence="4">PPE family protein</fullName>
    </recommendedName>
</protein>
<sequence length="528" mass="52421">MAVHGSDGRAITNPENAQSFSHTEIKQAADRMNPTGLEGAHAGWSALSAAVGTAGEQFGSALQRAVEQRWEGAAADAAVRGVRAFVTQLGELGAALGRQSEPLTAAGSAAAQFKAAIPDVATGNGNSTAPEERNAREEQARDDMNRLYIRPYGATAPRIPTLPSPVGTSGGGSLNGLLGGNERPWASSETGRPSGANPLTDTEAAEGVSGSQRDEVVGSSTSSDHGADEQTPAGVQSGADAHGDRTGNGAHPGAGVHPGAGDSIGSGVQTGNGAQPETGAQSATGPRPETQSEGDVPPEHATRPNGGGEPGSGAPSDNGAHGSPVTEPETATGQGDRSNQEPSSGENAPRQPDDPDTVAAQSVSSPTNAPSAPPAPSLAPSVSSTPSPAPVFSTPTTPITPTTPLGASPVASPPSPFAPAALHETSARPTAPFPLGPTNAPPTPPPSPGSSVPAQPAATPNTAPASGGPGRLGTPGTTGYASVMPSAPRTRTEEDGEHRTARYLRSEEHGQELIGETPKTVPPALGAD</sequence>